<feature type="domain" description="Periplasmic binding protein" evidence="5">
    <location>
        <begin position="81"/>
        <end position="330"/>
    </location>
</feature>
<feature type="chain" id="PRO_5045054550" evidence="4">
    <location>
        <begin position="27"/>
        <end position="355"/>
    </location>
</feature>
<proteinExistence type="inferred from homology"/>
<reference evidence="6 7" key="1">
    <citation type="submission" date="2023-01" db="EMBL/GenBank/DDBJ databases">
        <title>Novel diversity within Roseofilum (Cyanobacteria; Desertifilaceae) from marine benthic mats with descriptions of four novel species.</title>
        <authorList>
            <person name="Wang Y."/>
            <person name="Berthold D.E."/>
            <person name="Hu J."/>
            <person name="Lefler F.W."/>
            <person name="Laughinghouse H.D. IV."/>
        </authorList>
    </citation>
    <scope>NUCLEOTIDE SEQUENCE [LARGE SCALE GENOMIC DNA]</scope>
    <source>
        <strain evidence="6 7">BLCC-M154</strain>
    </source>
</reference>
<name>A0ABT7AQD8_9CYAN</name>
<keyword evidence="7" id="KW-1185">Reference proteome</keyword>
<dbReference type="Gene3D" id="3.40.50.2300">
    <property type="match status" value="2"/>
</dbReference>
<dbReference type="PANTHER" id="PTHR46847">
    <property type="entry name" value="D-ALLOSE-BINDING PERIPLASMIC PROTEIN-RELATED"/>
    <property type="match status" value="1"/>
</dbReference>
<evidence type="ECO:0000256" key="3">
    <source>
        <dbReference type="ARBA" id="ARBA00022729"/>
    </source>
</evidence>
<dbReference type="SUPFAM" id="SSF53822">
    <property type="entry name" value="Periplasmic binding protein-like I"/>
    <property type="match status" value="1"/>
</dbReference>
<protein>
    <submittedName>
        <fullName evidence="6">Sugar ABC transporter substrate-binding protein</fullName>
    </submittedName>
</protein>
<dbReference type="PROSITE" id="PS51257">
    <property type="entry name" value="PROKAR_LIPOPROTEIN"/>
    <property type="match status" value="1"/>
</dbReference>
<evidence type="ECO:0000256" key="4">
    <source>
        <dbReference type="SAM" id="SignalP"/>
    </source>
</evidence>
<sequence>MKHNLLAPWIILLSFSVSLVSCQSNTQPSSVSENPSRSSEIDTQMETQANIDLETERIATKPWRITFVTKAPNYEELSEYDYWSVTWRGMEQAAKDFGVNVELAYITDPCENELDCIEAQIRLVSEYLSRQNTDAMIIAPMDANRLVPVTETLIEKGVPVIALDSAINTNKVLSLVSFNNFQAGKVMGEWLVKKLDDNSNVLILEGVTSQRSAIDRRNGFLAGLEQGNINVLASQSALWDKDMAEKITTEWLKEFSDIDAIMCANDTMALGALSALQKAGRSDILITGYDAIQDVIEAIAKGDIAATIDQSPDIQARIALQMMIRHLETKESLPPIIYMPEIKVVSEENVQTSLQ</sequence>
<feature type="signal peptide" evidence="4">
    <location>
        <begin position="1"/>
        <end position="26"/>
    </location>
</feature>
<dbReference type="EMBL" id="JAQOSP010000042">
    <property type="protein sequence ID" value="MDJ1169106.1"/>
    <property type="molecule type" value="Genomic_DNA"/>
</dbReference>
<evidence type="ECO:0000259" key="5">
    <source>
        <dbReference type="Pfam" id="PF13407"/>
    </source>
</evidence>
<dbReference type="InterPro" id="IPR028082">
    <property type="entry name" value="Peripla_BP_I"/>
</dbReference>
<dbReference type="InterPro" id="IPR025997">
    <property type="entry name" value="SBP_2_dom"/>
</dbReference>
<dbReference type="Pfam" id="PF13407">
    <property type="entry name" value="Peripla_BP_4"/>
    <property type="match status" value="1"/>
</dbReference>
<gene>
    <name evidence="6" type="ORF">PMG71_06670</name>
</gene>
<evidence type="ECO:0000256" key="2">
    <source>
        <dbReference type="ARBA" id="ARBA00007639"/>
    </source>
</evidence>
<dbReference type="PANTHER" id="PTHR46847:SF1">
    <property type="entry name" value="D-ALLOSE-BINDING PERIPLASMIC PROTEIN-RELATED"/>
    <property type="match status" value="1"/>
</dbReference>
<dbReference type="RefSeq" id="WP_283752867.1">
    <property type="nucleotide sequence ID" value="NZ_JAQOSP010000042.1"/>
</dbReference>
<evidence type="ECO:0000313" key="6">
    <source>
        <dbReference type="EMBL" id="MDJ1169106.1"/>
    </source>
</evidence>
<comment type="caution">
    <text evidence="6">The sequence shown here is derived from an EMBL/GenBank/DDBJ whole genome shotgun (WGS) entry which is preliminary data.</text>
</comment>
<evidence type="ECO:0000313" key="7">
    <source>
        <dbReference type="Proteomes" id="UP001235303"/>
    </source>
</evidence>
<dbReference type="Proteomes" id="UP001235303">
    <property type="component" value="Unassembled WGS sequence"/>
</dbReference>
<organism evidence="6 7">
    <name type="scientific">Roseofilum acuticapitatum BLCC-M154</name>
    <dbReference type="NCBI Taxonomy" id="3022444"/>
    <lineage>
        <taxon>Bacteria</taxon>
        <taxon>Bacillati</taxon>
        <taxon>Cyanobacteriota</taxon>
        <taxon>Cyanophyceae</taxon>
        <taxon>Desertifilales</taxon>
        <taxon>Desertifilaceae</taxon>
        <taxon>Roseofilum</taxon>
        <taxon>Roseofilum acuticapitatum</taxon>
    </lineage>
</organism>
<comment type="similarity">
    <text evidence="2">Belongs to the bacterial solute-binding protein 2 family.</text>
</comment>
<comment type="subcellular location">
    <subcellularLocation>
        <location evidence="1">Cell envelope</location>
    </subcellularLocation>
</comment>
<keyword evidence="3 4" id="KW-0732">Signal</keyword>
<accession>A0ABT7AQD8</accession>
<evidence type="ECO:0000256" key="1">
    <source>
        <dbReference type="ARBA" id="ARBA00004196"/>
    </source>
</evidence>
<dbReference type="CDD" id="cd01536">
    <property type="entry name" value="PBP1_ABC_sugar_binding-like"/>
    <property type="match status" value="1"/>
</dbReference>